<dbReference type="InterPro" id="IPR004398">
    <property type="entry name" value="RNA_MeTrfase_RsmD"/>
</dbReference>
<keyword evidence="1 3" id="KW-0489">Methyltransferase</keyword>
<dbReference type="GO" id="GO:0031167">
    <property type="term" value="P:rRNA methylation"/>
    <property type="evidence" value="ECO:0007669"/>
    <property type="project" value="InterPro"/>
</dbReference>
<dbReference type="InterPro" id="IPR029063">
    <property type="entry name" value="SAM-dependent_MTases_sf"/>
</dbReference>
<evidence type="ECO:0000313" key="3">
    <source>
        <dbReference type="EMBL" id="SDB09532.1"/>
    </source>
</evidence>
<dbReference type="AlphaFoldDB" id="A0A1G6AMC6"/>
<dbReference type="GO" id="GO:0003676">
    <property type="term" value="F:nucleic acid binding"/>
    <property type="evidence" value="ECO:0007669"/>
    <property type="project" value="InterPro"/>
</dbReference>
<dbReference type="InterPro" id="IPR002052">
    <property type="entry name" value="DNA_methylase_N6_adenine_CS"/>
</dbReference>
<evidence type="ECO:0000256" key="2">
    <source>
        <dbReference type="ARBA" id="ARBA00022679"/>
    </source>
</evidence>
<dbReference type="PROSITE" id="PS00092">
    <property type="entry name" value="N6_MTASE"/>
    <property type="match status" value="1"/>
</dbReference>
<dbReference type="NCBIfam" id="TIGR00095">
    <property type="entry name" value="16S rRNA (guanine(966)-N(2))-methyltransferase RsmD"/>
    <property type="match status" value="1"/>
</dbReference>
<dbReference type="PIRSF" id="PIRSF004553">
    <property type="entry name" value="CHP00095"/>
    <property type="match status" value="1"/>
</dbReference>
<dbReference type="SUPFAM" id="SSF53335">
    <property type="entry name" value="S-adenosyl-L-methionine-dependent methyltransferases"/>
    <property type="match status" value="1"/>
</dbReference>
<proteinExistence type="predicted"/>
<reference evidence="3 4" key="1">
    <citation type="submission" date="2016-10" db="EMBL/GenBank/DDBJ databases">
        <authorList>
            <person name="de Groot N.N."/>
        </authorList>
    </citation>
    <scope>NUCLEOTIDE SEQUENCE [LARGE SCALE GENOMIC DNA]</scope>
    <source>
        <strain evidence="3 4">DSM 3217</strain>
    </source>
</reference>
<dbReference type="CDD" id="cd02440">
    <property type="entry name" value="AdoMet_MTases"/>
    <property type="match status" value="1"/>
</dbReference>
<dbReference type="Gene3D" id="3.40.50.150">
    <property type="entry name" value="Vaccinia Virus protein VP39"/>
    <property type="match status" value="1"/>
</dbReference>
<dbReference type="Proteomes" id="UP000199228">
    <property type="component" value="Unassembled WGS sequence"/>
</dbReference>
<keyword evidence="4" id="KW-1185">Reference proteome</keyword>
<keyword evidence="2 3" id="KW-0808">Transferase</keyword>
<dbReference type="Pfam" id="PF03602">
    <property type="entry name" value="Cons_hypoth95"/>
    <property type="match status" value="1"/>
</dbReference>
<dbReference type="GO" id="GO:0008168">
    <property type="term" value="F:methyltransferase activity"/>
    <property type="evidence" value="ECO:0007669"/>
    <property type="project" value="UniProtKB-KW"/>
</dbReference>
<protein>
    <submittedName>
        <fullName evidence="3">16S rRNA (Guanine966-N2)-methyltransferase</fullName>
    </submittedName>
</protein>
<organism evidence="3 4">
    <name type="scientific">Eubacterium oxidoreducens</name>
    <dbReference type="NCBI Taxonomy" id="1732"/>
    <lineage>
        <taxon>Bacteria</taxon>
        <taxon>Bacillati</taxon>
        <taxon>Bacillota</taxon>
        <taxon>Clostridia</taxon>
        <taxon>Eubacteriales</taxon>
        <taxon>Eubacteriaceae</taxon>
        <taxon>Eubacterium</taxon>
    </lineage>
</organism>
<name>A0A1G6AMC6_EUBOX</name>
<dbReference type="STRING" id="1732.SAMN02910417_00718"/>
<sequence length="185" mass="20827">MRIIAGRAKRLPLKAPVGKDTRPTTDRIKETLFNMLQPDLADCSFLDLFSGSGNIGLEAASRGAKKVVLVENNKKACDIIKENMLFTHLDDVCVLLQKDVLVAIANMAQKERFDIIFADPPYQLGIEKSLLKAVRESNILNPDGYMVIEADIHTDFSYVNELGFQILKEKIYKTNKHVYLDEIPC</sequence>
<dbReference type="RefSeq" id="WP_090172286.1">
    <property type="nucleotide sequence ID" value="NZ_FMXR01000006.1"/>
</dbReference>
<dbReference type="PANTHER" id="PTHR43542">
    <property type="entry name" value="METHYLTRANSFERASE"/>
    <property type="match status" value="1"/>
</dbReference>
<dbReference type="EMBL" id="FMXR01000006">
    <property type="protein sequence ID" value="SDB09532.1"/>
    <property type="molecule type" value="Genomic_DNA"/>
</dbReference>
<accession>A0A1G6AMC6</accession>
<evidence type="ECO:0000256" key="1">
    <source>
        <dbReference type="ARBA" id="ARBA00022603"/>
    </source>
</evidence>
<gene>
    <name evidence="3" type="ORF">SAMN02910417_00718</name>
</gene>
<dbReference type="PANTHER" id="PTHR43542:SF1">
    <property type="entry name" value="METHYLTRANSFERASE"/>
    <property type="match status" value="1"/>
</dbReference>
<evidence type="ECO:0000313" key="4">
    <source>
        <dbReference type="Proteomes" id="UP000199228"/>
    </source>
</evidence>
<dbReference type="OrthoDB" id="9803017at2"/>